<dbReference type="RefSeq" id="XP_036686967.1">
    <property type="nucleotide sequence ID" value="XM_036831072.1"/>
</dbReference>
<keyword evidence="2" id="KW-1185">Reference proteome</keyword>
<proteinExistence type="predicted"/>
<dbReference type="GeneID" id="118883917"/>
<feature type="compositionally biased region" description="Polar residues" evidence="1">
    <location>
        <begin position="1"/>
        <end position="11"/>
    </location>
</feature>
<dbReference type="KEGG" id="bmus:118883917"/>
<feature type="compositionally biased region" description="Basic and acidic residues" evidence="1">
    <location>
        <begin position="12"/>
        <end position="26"/>
    </location>
</feature>
<evidence type="ECO:0000313" key="2">
    <source>
        <dbReference type="Proteomes" id="UP000694857"/>
    </source>
</evidence>
<name>A0A8B8VR16_BALMU</name>
<sequence length="169" mass="17822">MVQENSNQSNKELWRSCESKMSENAHPDQNVSSKAEAVLPATKVLLPSIPAMLPPTKVLLPPTKVLLPPTKVLLPRTPAMLPTTKVLLPPTSAVLSPSAAMLPPSKVLLPLTKAVLNSTSAHQTALPASTQGQGALCPKVPTPSAVPEVQAEVNPRHGPEAKLPAEQRP</sequence>
<feature type="region of interest" description="Disordered" evidence="1">
    <location>
        <begin position="1"/>
        <end position="34"/>
    </location>
</feature>
<evidence type="ECO:0000313" key="3">
    <source>
        <dbReference type="RefSeq" id="XP_036686967.1"/>
    </source>
</evidence>
<protein>
    <submittedName>
        <fullName evidence="3">Splicing factor 3A subunit 2-like</fullName>
    </submittedName>
</protein>
<gene>
    <name evidence="3" type="primary">LOC118883917</name>
</gene>
<feature type="compositionally biased region" description="Basic and acidic residues" evidence="1">
    <location>
        <begin position="154"/>
        <end position="169"/>
    </location>
</feature>
<feature type="region of interest" description="Disordered" evidence="1">
    <location>
        <begin position="125"/>
        <end position="169"/>
    </location>
</feature>
<organism evidence="2 3">
    <name type="scientific">Balaenoptera musculus</name>
    <name type="common">Blue whale</name>
    <dbReference type="NCBI Taxonomy" id="9771"/>
    <lineage>
        <taxon>Eukaryota</taxon>
        <taxon>Metazoa</taxon>
        <taxon>Chordata</taxon>
        <taxon>Craniata</taxon>
        <taxon>Vertebrata</taxon>
        <taxon>Euteleostomi</taxon>
        <taxon>Mammalia</taxon>
        <taxon>Eutheria</taxon>
        <taxon>Laurasiatheria</taxon>
        <taxon>Artiodactyla</taxon>
        <taxon>Whippomorpha</taxon>
        <taxon>Cetacea</taxon>
        <taxon>Mysticeti</taxon>
        <taxon>Balaenopteridae</taxon>
        <taxon>Balaenoptera</taxon>
    </lineage>
</organism>
<dbReference type="OrthoDB" id="10395850at2759"/>
<dbReference type="AlphaFoldDB" id="A0A8B8VR16"/>
<dbReference type="Proteomes" id="UP000694857">
    <property type="component" value="Chromosome 1"/>
</dbReference>
<accession>A0A8B8VR16</accession>
<reference evidence="3" key="1">
    <citation type="submission" date="2025-08" db="UniProtKB">
        <authorList>
            <consortium name="RefSeq"/>
        </authorList>
    </citation>
    <scope>IDENTIFICATION</scope>
    <source>
        <tissue evidence="3">Epidermis and Blubber</tissue>
    </source>
</reference>
<evidence type="ECO:0000256" key="1">
    <source>
        <dbReference type="SAM" id="MobiDB-lite"/>
    </source>
</evidence>